<dbReference type="Gene3D" id="3.50.50.60">
    <property type="entry name" value="FAD/NAD(P)-binding domain"/>
    <property type="match status" value="1"/>
</dbReference>
<organism evidence="2 3">
    <name type="scientific">Paraglaciecola chathamensis</name>
    <dbReference type="NCBI Taxonomy" id="368405"/>
    <lineage>
        <taxon>Bacteria</taxon>
        <taxon>Pseudomonadati</taxon>
        <taxon>Pseudomonadota</taxon>
        <taxon>Gammaproteobacteria</taxon>
        <taxon>Alteromonadales</taxon>
        <taxon>Alteromonadaceae</taxon>
        <taxon>Paraglaciecola</taxon>
    </lineage>
</organism>
<dbReference type="PANTHER" id="PTHR43539">
    <property type="entry name" value="FLAVIN-BINDING MONOOXYGENASE-LIKE PROTEIN (AFU_ORTHOLOGUE AFUA_4G09220)"/>
    <property type="match status" value="1"/>
</dbReference>
<evidence type="ECO:0000313" key="2">
    <source>
        <dbReference type="EMBL" id="MBJ2136002.1"/>
    </source>
</evidence>
<evidence type="ECO:0000313" key="3">
    <source>
        <dbReference type="Proteomes" id="UP000649232"/>
    </source>
</evidence>
<dbReference type="SUPFAM" id="SSF51905">
    <property type="entry name" value="FAD/NAD(P)-binding domain"/>
    <property type="match status" value="1"/>
</dbReference>
<dbReference type="InterPro" id="IPR036188">
    <property type="entry name" value="FAD/NAD-bd_sf"/>
</dbReference>
<gene>
    <name evidence="2" type="ORF">JEU11_06020</name>
</gene>
<dbReference type="RefSeq" id="WP_198824020.1">
    <property type="nucleotide sequence ID" value="NZ_JAEILT010000006.1"/>
</dbReference>
<proteinExistence type="predicted"/>
<dbReference type="InterPro" id="IPR050982">
    <property type="entry name" value="Auxin_biosynth/cation_transpt"/>
</dbReference>
<comment type="caution">
    <text evidence="2">The sequence shown here is derived from an EMBL/GenBank/DDBJ whole genome shotgun (WGS) entry which is preliminary data.</text>
</comment>
<dbReference type="Pfam" id="PF13738">
    <property type="entry name" value="Pyr_redox_3"/>
    <property type="match status" value="1"/>
</dbReference>
<reference evidence="2 3" key="1">
    <citation type="submission" date="2020-12" db="EMBL/GenBank/DDBJ databases">
        <title>Draft genome sequences of nine environmental bacterial isolates colonizing plastic.</title>
        <authorList>
            <person name="Borre I."/>
            <person name="Sonnenschein E.C."/>
        </authorList>
    </citation>
    <scope>NUCLEOTIDE SEQUENCE [LARGE SCALE GENOMIC DNA]</scope>
    <source>
        <strain evidence="2 3">IB30</strain>
    </source>
</reference>
<evidence type="ECO:0000256" key="1">
    <source>
        <dbReference type="ARBA" id="ARBA00023002"/>
    </source>
</evidence>
<dbReference type="Proteomes" id="UP000649232">
    <property type="component" value="Unassembled WGS sequence"/>
</dbReference>
<protein>
    <submittedName>
        <fullName evidence="2">NAD(P)-binding domain-containing protein</fullName>
    </submittedName>
</protein>
<name>A0ABS0WC07_9ALTE</name>
<keyword evidence="1" id="KW-0560">Oxidoreductase</keyword>
<dbReference type="EMBL" id="JAEILT010000006">
    <property type="protein sequence ID" value="MBJ2136002.1"/>
    <property type="molecule type" value="Genomic_DNA"/>
</dbReference>
<dbReference type="PANTHER" id="PTHR43539:SF78">
    <property type="entry name" value="FLAVIN-CONTAINING MONOOXYGENASE"/>
    <property type="match status" value="1"/>
</dbReference>
<accession>A0ABS0WC07</accession>
<sequence length="391" mass="42612">MHLLERGYAPIVFEAGEKAGANLDRWGHVRMFSPWAYNMDPAAVALLKQKGWNAPAASEFPTGKELLDQYVTPLASHFEIARHLNLNTRIQSVSRLNHDVLRTKERDKAPFVLRVTGPDGERDIMAQAVIDASGTYQTPNWLGIHGIPALGEVSAADSITYGIPNILGSERMHYVNKSVLVVGGGHSAFNVLQDLILLAQQCKHMRVLWGVRSASVANIVRSPANDELQERRRLELRIQELIDQGQIEVITELEIEAIHRENGKLAVQSGSHLIPFVDRIIAATGFRPDLSVLAELRTSLDPATESPTRLAPLIDPNLHSCGSVPEHGQAELSHPEPGLYILGIKSYGRAPTFLLKTGYKQVLSAVSALGTSETPANIAACSAATVTTCRG</sequence>